<evidence type="ECO:0000256" key="2">
    <source>
        <dbReference type="ARBA" id="ARBA00004817"/>
    </source>
</evidence>
<evidence type="ECO:0000256" key="4">
    <source>
        <dbReference type="ARBA" id="ARBA00022605"/>
    </source>
</evidence>
<dbReference type="EMBL" id="OY731401">
    <property type="protein sequence ID" value="CAJ1947056.1"/>
    <property type="molecule type" value="Genomic_DNA"/>
</dbReference>
<name>A0AA86VHZ5_9FABA</name>
<dbReference type="Gramene" id="rna-AYBTSS11_LOCUS12460">
    <property type="protein sequence ID" value="CAJ1947056.1"/>
    <property type="gene ID" value="gene-AYBTSS11_LOCUS12460"/>
</dbReference>
<gene>
    <name evidence="8" type="ORF">AYBTSS11_LOCUS12460</name>
</gene>
<evidence type="ECO:0000313" key="8">
    <source>
        <dbReference type="EMBL" id="CAJ1947056.1"/>
    </source>
</evidence>
<dbReference type="NCBIfam" id="TIGR01802">
    <property type="entry name" value="CM_pl-yst"/>
    <property type="match status" value="1"/>
</dbReference>
<dbReference type="GO" id="GO:1901747">
    <property type="term" value="P:prephenate(2-) biosynthetic process"/>
    <property type="evidence" value="ECO:0007669"/>
    <property type="project" value="UniProtKB-ARBA"/>
</dbReference>
<keyword evidence="4" id="KW-0028">Amino-acid biosynthesis</keyword>
<keyword evidence="6" id="KW-0413">Isomerase</keyword>
<sequence>MESKLLRITHSIPSTPTCVFRPTACRALIPFKLTSAFGPKAKLSLRTQAASSIESVSTKKRIDASEYLTLEQIRHSLIRLEDSIIFSLLERSQYSYNEDTYDPDAFSMDDFHGSLVEYMLRETEKLHAKVGRYKSPDEHPFFPEGLPEPMLPPLQYPKVLHPIAESININDKVWSLYFRVLIPQIVKQGDDGNSGSSAVCDVTCLQVLSKRIHYGKFVAEAKYQASPDAYKPAILAQDKDKLMELLTYPEVEEAIKRRVDMKTKTYGQEVIINLKEHRTEPVYKINPSLVADLYSDWIMPLTKEVQVAYLLRRDDSFPVLGFEREMAVTTVFRGFDF</sequence>
<dbReference type="GO" id="GO:0008652">
    <property type="term" value="P:amino acid biosynthetic process"/>
    <property type="evidence" value="ECO:0007669"/>
    <property type="project" value="UniProtKB-KW"/>
</dbReference>
<evidence type="ECO:0000313" key="9">
    <source>
        <dbReference type="Proteomes" id="UP001189624"/>
    </source>
</evidence>
<evidence type="ECO:0000259" key="7">
    <source>
        <dbReference type="Pfam" id="PF01817"/>
    </source>
</evidence>
<dbReference type="InterPro" id="IPR036263">
    <property type="entry name" value="Chorismate_II_sf"/>
</dbReference>
<dbReference type="GO" id="GO:0042803">
    <property type="term" value="F:protein homodimerization activity"/>
    <property type="evidence" value="ECO:0007669"/>
    <property type="project" value="UniProtKB-ARBA"/>
</dbReference>
<dbReference type="GO" id="GO:0009073">
    <property type="term" value="P:aromatic amino acid family biosynthetic process"/>
    <property type="evidence" value="ECO:0007669"/>
    <property type="project" value="UniProtKB-KW"/>
</dbReference>
<dbReference type="InterPro" id="IPR002701">
    <property type="entry name" value="CM_II_prokaryot"/>
</dbReference>
<dbReference type="SUPFAM" id="SSF48600">
    <property type="entry name" value="Chorismate mutase II"/>
    <property type="match status" value="1"/>
</dbReference>
<evidence type="ECO:0000256" key="5">
    <source>
        <dbReference type="ARBA" id="ARBA00023141"/>
    </source>
</evidence>
<dbReference type="PROSITE" id="PS51169">
    <property type="entry name" value="CHORISMATE_MUT_3"/>
    <property type="match status" value="1"/>
</dbReference>
<dbReference type="InterPro" id="IPR008238">
    <property type="entry name" value="Chorismate_mutase_AroQ_euk"/>
</dbReference>
<dbReference type="Gene3D" id="1.10.590.10">
    <property type="entry name" value="Chorismate mutase, AroQ class superfamily, eukaryotic"/>
    <property type="match status" value="1"/>
</dbReference>
<keyword evidence="5" id="KW-0057">Aromatic amino acid biosynthesis</keyword>
<dbReference type="GO" id="GO:0004106">
    <property type="term" value="F:chorismate mutase activity"/>
    <property type="evidence" value="ECO:0007669"/>
    <property type="project" value="UniProtKB-EC"/>
</dbReference>
<dbReference type="Pfam" id="PF01817">
    <property type="entry name" value="CM_2"/>
    <property type="match status" value="1"/>
</dbReference>
<protein>
    <recommendedName>
        <fullName evidence="3">chorismate mutase</fullName>
        <ecNumber evidence="3">5.4.99.5</ecNumber>
    </recommendedName>
</protein>
<dbReference type="EC" id="5.4.99.5" evidence="3"/>
<reference evidence="8" key="1">
    <citation type="submission" date="2023-10" db="EMBL/GenBank/DDBJ databases">
        <authorList>
            <person name="Domelevo Entfellner J.-B."/>
        </authorList>
    </citation>
    <scope>NUCLEOTIDE SEQUENCE</scope>
</reference>
<organism evidence="8 9">
    <name type="scientific">Sphenostylis stenocarpa</name>
    <dbReference type="NCBI Taxonomy" id="92480"/>
    <lineage>
        <taxon>Eukaryota</taxon>
        <taxon>Viridiplantae</taxon>
        <taxon>Streptophyta</taxon>
        <taxon>Embryophyta</taxon>
        <taxon>Tracheophyta</taxon>
        <taxon>Spermatophyta</taxon>
        <taxon>Magnoliopsida</taxon>
        <taxon>eudicotyledons</taxon>
        <taxon>Gunneridae</taxon>
        <taxon>Pentapetalae</taxon>
        <taxon>rosids</taxon>
        <taxon>fabids</taxon>
        <taxon>Fabales</taxon>
        <taxon>Fabaceae</taxon>
        <taxon>Papilionoideae</taxon>
        <taxon>50 kb inversion clade</taxon>
        <taxon>NPAAA clade</taxon>
        <taxon>indigoferoid/millettioid clade</taxon>
        <taxon>Phaseoleae</taxon>
        <taxon>Sphenostylis</taxon>
    </lineage>
</organism>
<dbReference type="PANTHER" id="PTHR21145">
    <property type="entry name" value="CHORISMATE MUTASE"/>
    <property type="match status" value="1"/>
</dbReference>
<proteinExistence type="predicted"/>
<dbReference type="GO" id="GO:0046417">
    <property type="term" value="P:chorismate metabolic process"/>
    <property type="evidence" value="ECO:0007669"/>
    <property type="project" value="InterPro"/>
</dbReference>
<dbReference type="InterPro" id="IPR037039">
    <property type="entry name" value="CM_AroQ_sf_eucaryotic"/>
</dbReference>
<comment type="catalytic activity">
    <reaction evidence="1">
        <text>chorismate = prephenate</text>
        <dbReference type="Rhea" id="RHEA:13897"/>
        <dbReference type="ChEBI" id="CHEBI:29748"/>
        <dbReference type="ChEBI" id="CHEBI:29934"/>
        <dbReference type="EC" id="5.4.99.5"/>
    </reaction>
</comment>
<evidence type="ECO:0000256" key="3">
    <source>
        <dbReference type="ARBA" id="ARBA00012404"/>
    </source>
</evidence>
<evidence type="ECO:0000256" key="6">
    <source>
        <dbReference type="ARBA" id="ARBA00023235"/>
    </source>
</evidence>
<dbReference type="Proteomes" id="UP001189624">
    <property type="component" value="Chromosome 4"/>
</dbReference>
<dbReference type="GO" id="GO:0005737">
    <property type="term" value="C:cytoplasm"/>
    <property type="evidence" value="ECO:0007669"/>
    <property type="project" value="TreeGrafter"/>
</dbReference>
<dbReference type="AlphaFoldDB" id="A0AA86VHZ5"/>
<accession>A0AA86VHZ5</accession>
<keyword evidence="9" id="KW-1185">Reference proteome</keyword>
<dbReference type="PANTHER" id="PTHR21145:SF0">
    <property type="entry name" value="CHORISMATE MUTASE 1, CHLOROPLASTIC"/>
    <property type="match status" value="1"/>
</dbReference>
<dbReference type="FunFam" id="1.10.590.10:FF:000001">
    <property type="entry name" value="Chorismate mutase"/>
    <property type="match status" value="1"/>
</dbReference>
<feature type="domain" description="Chorismate mutase" evidence="7">
    <location>
        <begin position="197"/>
        <end position="306"/>
    </location>
</feature>
<comment type="pathway">
    <text evidence="2">Metabolic intermediate biosynthesis; prephenate biosynthesis; prephenate from chorismate: step 1/1.</text>
</comment>
<evidence type="ECO:0000256" key="1">
    <source>
        <dbReference type="ARBA" id="ARBA00000824"/>
    </source>
</evidence>